<dbReference type="PROSITE" id="PS51257">
    <property type="entry name" value="PROKAR_LIPOPROTEIN"/>
    <property type="match status" value="1"/>
</dbReference>
<feature type="signal peptide" evidence="1">
    <location>
        <begin position="1"/>
        <end position="28"/>
    </location>
</feature>
<protein>
    <recommendedName>
        <fullName evidence="4">Lipoprotein</fullName>
    </recommendedName>
</protein>
<feature type="chain" id="PRO_5045452439" description="Lipoprotein" evidence="1">
    <location>
        <begin position="29"/>
        <end position="186"/>
    </location>
</feature>
<sequence length="186" mass="19523">MPRSPRRRLFAVSGLAAASVALSGCLYAQIPAATATSPGMTIVPTGDWQELPACGVPGTIPWVLVDDFPVAELTGAQLSADCGDIWTGDADGDAFAGIMVDPATQEQIDALGAALAASGYELLVDDFDPAAPSGEAYWGARDYYLDGEYDGDFTRAALEIYPSPETDGAWTVYFDFEAPSTRALAE</sequence>
<dbReference type="Proteomes" id="UP001366085">
    <property type="component" value="Unassembled WGS sequence"/>
</dbReference>
<dbReference type="EMBL" id="JBBDGN010000007">
    <property type="protein sequence ID" value="MEJ1091720.1"/>
    <property type="molecule type" value="Genomic_DNA"/>
</dbReference>
<name>A0ABU8LL21_9MICO</name>
<comment type="caution">
    <text evidence="2">The sequence shown here is derived from an EMBL/GenBank/DDBJ whole genome shotgun (WGS) entry which is preliminary data.</text>
</comment>
<gene>
    <name evidence="2" type="ORF">WDU93_08420</name>
</gene>
<organism evidence="2 3">
    <name type="scientific">Microbacterium istanbulense</name>
    <dbReference type="NCBI Taxonomy" id="3122049"/>
    <lineage>
        <taxon>Bacteria</taxon>
        <taxon>Bacillati</taxon>
        <taxon>Actinomycetota</taxon>
        <taxon>Actinomycetes</taxon>
        <taxon>Micrococcales</taxon>
        <taxon>Microbacteriaceae</taxon>
        <taxon>Microbacterium</taxon>
    </lineage>
</organism>
<dbReference type="RefSeq" id="WP_337319499.1">
    <property type="nucleotide sequence ID" value="NZ_JBBDGN010000007.1"/>
</dbReference>
<evidence type="ECO:0008006" key="4">
    <source>
        <dbReference type="Google" id="ProtNLM"/>
    </source>
</evidence>
<dbReference type="InterPro" id="IPR006311">
    <property type="entry name" value="TAT_signal"/>
</dbReference>
<accession>A0ABU8LL21</accession>
<keyword evidence="3" id="KW-1185">Reference proteome</keyword>
<evidence type="ECO:0000256" key="1">
    <source>
        <dbReference type="SAM" id="SignalP"/>
    </source>
</evidence>
<evidence type="ECO:0000313" key="3">
    <source>
        <dbReference type="Proteomes" id="UP001366085"/>
    </source>
</evidence>
<reference evidence="2 3" key="1">
    <citation type="submission" date="2024-02" db="EMBL/GenBank/DDBJ databases">
        <authorList>
            <person name="Saticioglu I.B."/>
        </authorList>
    </citation>
    <scope>NUCLEOTIDE SEQUENCE [LARGE SCALE GENOMIC DNA]</scope>
    <source>
        <strain evidence="2 3">Mu-43</strain>
    </source>
</reference>
<proteinExistence type="predicted"/>
<keyword evidence="1" id="KW-0732">Signal</keyword>
<evidence type="ECO:0000313" key="2">
    <source>
        <dbReference type="EMBL" id="MEJ1091720.1"/>
    </source>
</evidence>
<dbReference type="PROSITE" id="PS51318">
    <property type="entry name" value="TAT"/>
    <property type="match status" value="1"/>
</dbReference>